<proteinExistence type="predicted"/>
<organism evidence="3">
    <name type="scientific">Serpula lacrymans var. lacrymans (strain S7.3)</name>
    <name type="common">Dry rot fungus</name>
    <dbReference type="NCBI Taxonomy" id="936435"/>
    <lineage>
        <taxon>Eukaryota</taxon>
        <taxon>Fungi</taxon>
        <taxon>Dikarya</taxon>
        <taxon>Basidiomycota</taxon>
        <taxon>Agaricomycotina</taxon>
        <taxon>Agaricomycetes</taxon>
        <taxon>Agaricomycetidae</taxon>
        <taxon>Boletales</taxon>
        <taxon>Coniophorineae</taxon>
        <taxon>Serpulaceae</taxon>
        <taxon>Serpula</taxon>
    </lineage>
</organism>
<sequence>MPRLSLKNELPPRNALAVSCPRLTTSLSSTALPQLLTLAMSSQPRRALKNMASTVPHTLDPIPESSCTLSSQPGLPFPLDEINAALSSTIPCPPPSRPSTSPPTGERRACQPTTPDPNLSALPSGPFPRPPFKCNCIAPLFASHATTVLTSTLIRVLPARGKKKCHRPNDPPCLCPTPLPLLPPRMSPPLLPLMVSTPKTICSLSLPTPLPLPFEPNCLLLRTMFPMDSISFQKLASRSVANASTPPRVHLLPDPACLKQLSWSDSAHPDAFIKIMRAGWTKYFAIHLLTNERSRAALCVNPSYSKTVSFTDGRIKLKEAELDPSGKRNITYSDLREAATCFIKLIDQYLNSPHRHKIANLWYSHYEILFNRSDLQVHFPLYVLYDIRICLAYIRCLATFSPAAFHQAVWDEILEQHHISQISAMQSYVKNLQSLSFWTSEASGSTSSTTPAAPHLAPPIQTSSHTSAGSVALTPTNHVTAQSLPLLSLQRITKESGRALATSQFALPGTGQEAAKPPLASMLTSALAAGPANTMGNPTLRNYFFPIVTPLLWQQWDHMWCDADALHLFPDVPTGIRDGFCLGVSSTIASMFLPLNHNSSIQNSNFVQQNIAKELECGHYSPPLNINLFSRAFGHFCSSPLGVTFNPSCGF</sequence>
<name>F8Q4G1_SERL3</name>
<dbReference type="EMBL" id="GL945483">
    <property type="protein sequence ID" value="EGN97016.1"/>
    <property type="molecule type" value="Genomic_DNA"/>
</dbReference>
<accession>F8Q4G1</accession>
<protein>
    <submittedName>
        <fullName evidence="2">Uncharacterized protein</fullName>
    </submittedName>
</protein>
<dbReference type="AlphaFoldDB" id="F8Q4G1"/>
<keyword evidence="3" id="KW-1185">Reference proteome</keyword>
<evidence type="ECO:0000313" key="2">
    <source>
        <dbReference type="EMBL" id="EGN97016.1"/>
    </source>
</evidence>
<reference evidence="3" key="1">
    <citation type="journal article" date="2011" name="Science">
        <title>The plant cell wall-decomposing machinery underlies the functional diversity of forest fungi.</title>
        <authorList>
            <person name="Eastwood D.C."/>
            <person name="Floudas D."/>
            <person name="Binder M."/>
            <person name="Majcherczyk A."/>
            <person name="Schneider P."/>
            <person name="Aerts A."/>
            <person name="Asiegbu F.O."/>
            <person name="Baker S.E."/>
            <person name="Barry K."/>
            <person name="Bendiksby M."/>
            <person name="Blumentritt M."/>
            <person name="Coutinho P.M."/>
            <person name="Cullen D."/>
            <person name="de Vries R.P."/>
            <person name="Gathman A."/>
            <person name="Goodell B."/>
            <person name="Henrissat B."/>
            <person name="Ihrmark K."/>
            <person name="Kauserud H."/>
            <person name="Kohler A."/>
            <person name="LaButti K."/>
            <person name="Lapidus A."/>
            <person name="Lavin J.L."/>
            <person name="Lee Y.-H."/>
            <person name="Lindquist E."/>
            <person name="Lilly W."/>
            <person name="Lucas S."/>
            <person name="Morin E."/>
            <person name="Murat C."/>
            <person name="Oguiza J.A."/>
            <person name="Park J."/>
            <person name="Pisabarro A.G."/>
            <person name="Riley R."/>
            <person name="Rosling A."/>
            <person name="Salamov A."/>
            <person name="Schmidt O."/>
            <person name="Schmutz J."/>
            <person name="Skrede I."/>
            <person name="Stenlid J."/>
            <person name="Wiebenga A."/>
            <person name="Xie X."/>
            <person name="Kuees U."/>
            <person name="Hibbett D.S."/>
            <person name="Hoffmeister D."/>
            <person name="Hoegberg N."/>
            <person name="Martin F."/>
            <person name="Grigoriev I.V."/>
            <person name="Watkinson S.C."/>
        </authorList>
    </citation>
    <scope>NUCLEOTIDE SEQUENCE [LARGE SCALE GENOMIC DNA]</scope>
    <source>
        <strain evidence="3">strain S7.3</strain>
    </source>
</reference>
<dbReference type="InParanoid" id="F8Q4G1"/>
<feature type="region of interest" description="Disordered" evidence="1">
    <location>
        <begin position="446"/>
        <end position="468"/>
    </location>
</feature>
<feature type="compositionally biased region" description="Pro residues" evidence="1">
    <location>
        <begin position="91"/>
        <end position="101"/>
    </location>
</feature>
<gene>
    <name evidence="2" type="ORF">SERLA73DRAFT_75858</name>
</gene>
<evidence type="ECO:0000256" key="1">
    <source>
        <dbReference type="SAM" id="MobiDB-lite"/>
    </source>
</evidence>
<feature type="compositionally biased region" description="Low complexity" evidence="1">
    <location>
        <begin position="446"/>
        <end position="459"/>
    </location>
</feature>
<dbReference type="Proteomes" id="UP000008063">
    <property type="component" value="Unassembled WGS sequence"/>
</dbReference>
<feature type="region of interest" description="Disordered" evidence="1">
    <location>
        <begin position="88"/>
        <end position="124"/>
    </location>
</feature>
<evidence type="ECO:0000313" key="3">
    <source>
        <dbReference type="Proteomes" id="UP000008063"/>
    </source>
</evidence>
<dbReference type="HOGENOM" id="CLU_421011_0_0_1"/>
<dbReference type="OrthoDB" id="2678913at2759"/>